<accession>A0A6M3L266</accession>
<evidence type="ECO:0000313" key="1">
    <source>
        <dbReference type="EMBL" id="QJA88646.1"/>
    </source>
</evidence>
<name>A0A6M3L266_9ZZZZ</name>
<dbReference type="AlphaFoldDB" id="A0A6M3L266"/>
<protein>
    <submittedName>
        <fullName evidence="1">Uncharacterized protein</fullName>
    </submittedName>
</protein>
<reference evidence="1" key="1">
    <citation type="submission" date="2020-03" db="EMBL/GenBank/DDBJ databases">
        <title>The deep terrestrial virosphere.</title>
        <authorList>
            <person name="Holmfeldt K."/>
            <person name="Nilsson E."/>
            <person name="Simone D."/>
            <person name="Lopez-Fernandez M."/>
            <person name="Wu X."/>
            <person name="de Brujin I."/>
            <person name="Lundin D."/>
            <person name="Andersson A."/>
            <person name="Bertilsson S."/>
            <person name="Dopson M."/>
        </authorList>
    </citation>
    <scope>NUCLEOTIDE SEQUENCE</scope>
    <source>
        <strain evidence="1">MM415B02716</strain>
    </source>
</reference>
<sequence length="221" mass="23886">MDYNNGYGAMIPSDATGYDAPQLPQQNPAQRQLSLVSADLYSYHRWPQAAGLPFNDFPVFLTPVGVAGQGYAIPLSELQTNIRVSGMLPGGVSWIIDALGVDLVPGNNPVDNVTFLRNTWVDFIRGQSRQTLGPARFFPGGSGIAGVASTTLPMTDLRELSNGAPSYAAMRRLTVPIELPPQEQFSFEFRIRGHNAAALPLVADFVAGIRLVGRRTEATQL</sequence>
<organism evidence="1">
    <name type="scientific">viral metagenome</name>
    <dbReference type="NCBI Taxonomy" id="1070528"/>
    <lineage>
        <taxon>unclassified sequences</taxon>
        <taxon>metagenomes</taxon>
        <taxon>organismal metagenomes</taxon>
    </lineage>
</organism>
<dbReference type="EMBL" id="MT142794">
    <property type="protein sequence ID" value="QJA88646.1"/>
    <property type="molecule type" value="Genomic_DNA"/>
</dbReference>
<gene>
    <name evidence="1" type="ORF">MM415B02716_0006</name>
</gene>
<proteinExistence type="predicted"/>